<evidence type="ECO:0000313" key="7">
    <source>
        <dbReference type="WBParaSite" id="ECPE_0000076601-mRNA-1"/>
    </source>
</evidence>
<dbReference type="CDD" id="cd01612">
    <property type="entry name" value="Ubl_ATG12"/>
    <property type="match status" value="1"/>
</dbReference>
<dbReference type="InterPro" id="IPR007242">
    <property type="entry name" value="Atg12"/>
</dbReference>
<keyword evidence="2 4" id="KW-0833">Ubl conjugation pathway</keyword>
<organism evidence="7">
    <name type="scientific">Echinostoma caproni</name>
    <dbReference type="NCBI Taxonomy" id="27848"/>
    <lineage>
        <taxon>Eukaryota</taxon>
        <taxon>Metazoa</taxon>
        <taxon>Spiralia</taxon>
        <taxon>Lophotrochozoa</taxon>
        <taxon>Platyhelminthes</taxon>
        <taxon>Trematoda</taxon>
        <taxon>Digenea</taxon>
        <taxon>Plagiorchiida</taxon>
        <taxon>Echinostomata</taxon>
        <taxon>Echinostomatoidea</taxon>
        <taxon>Echinostomatidae</taxon>
        <taxon>Echinostoma</taxon>
    </lineage>
</organism>
<evidence type="ECO:0000256" key="4">
    <source>
        <dbReference type="RuleBase" id="RU361201"/>
    </source>
</evidence>
<dbReference type="GO" id="GO:0034727">
    <property type="term" value="P:piecemeal microautophagy of the nucleus"/>
    <property type="evidence" value="ECO:0007669"/>
    <property type="project" value="TreeGrafter"/>
</dbReference>
<accession>A0A183A1D1</accession>
<dbReference type="GO" id="GO:0000045">
    <property type="term" value="P:autophagosome assembly"/>
    <property type="evidence" value="ECO:0007669"/>
    <property type="project" value="InterPro"/>
</dbReference>
<evidence type="ECO:0000313" key="5">
    <source>
        <dbReference type="EMBL" id="VDP28557.1"/>
    </source>
</evidence>
<dbReference type="PANTHER" id="PTHR13385">
    <property type="entry name" value="AUTOPHAGY PROTEIN 12"/>
    <property type="match status" value="1"/>
</dbReference>
<dbReference type="Pfam" id="PF04110">
    <property type="entry name" value="APG12"/>
    <property type="match status" value="1"/>
</dbReference>
<dbReference type="GO" id="GO:0097352">
    <property type="term" value="P:autophagosome maturation"/>
    <property type="evidence" value="ECO:0007669"/>
    <property type="project" value="TreeGrafter"/>
</dbReference>
<evidence type="ECO:0000256" key="1">
    <source>
        <dbReference type="ARBA" id="ARBA00022499"/>
    </source>
</evidence>
<comment type="similarity">
    <text evidence="4">Belongs to the ATG12 family.</text>
</comment>
<comment type="function">
    <text evidence="4">Ubiquitin-like protein involved in autophagic vesicle formation.</text>
</comment>
<sequence length="104" mass="11179">MGGDSQSTAGGSATPSDTVTLLLQAAGNAPQLKKKRWAVQRSKTVAGVVNFLRDYISCAPNESLFLYVNQCFAPSLDTKIGTIYDCYSAEGKLVLHFCKTQAWG</sequence>
<dbReference type="InterPro" id="IPR029071">
    <property type="entry name" value="Ubiquitin-like_domsf"/>
</dbReference>
<keyword evidence="3 4" id="KW-0072">Autophagy</keyword>
<dbReference type="AlphaFoldDB" id="A0A183A1D1"/>
<dbReference type="GO" id="GO:0061723">
    <property type="term" value="P:glycophagy"/>
    <property type="evidence" value="ECO:0007669"/>
    <property type="project" value="TreeGrafter"/>
</dbReference>
<evidence type="ECO:0000256" key="3">
    <source>
        <dbReference type="ARBA" id="ARBA00023006"/>
    </source>
</evidence>
<evidence type="ECO:0000256" key="2">
    <source>
        <dbReference type="ARBA" id="ARBA00022786"/>
    </source>
</evidence>
<gene>
    <name evidence="5" type="ORF">ECPE_LOCUS766</name>
</gene>
<protein>
    <recommendedName>
        <fullName evidence="4">Ubiquitin-like protein ATG12</fullName>
    </recommendedName>
</protein>
<dbReference type="PANTHER" id="PTHR13385:SF0">
    <property type="entry name" value="UBIQUITIN-LIKE PROTEIN ATG12"/>
    <property type="match status" value="1"/>
</dbReference>
<dbReference type="GO" id="GO:0034045">
    <property type="term" value="C:phagophore assembly site membrane"/>
    <property type="evidence" value="ECO:0007669"/>
    <property type="project" value="TreeGrafter"/>
</dbReference>
<dbReference type="Proteomes" id="UP000272942">
    <property type="component" value="Unassembled WGS sequence"/>
</dbReference>
<dbReference type="Gene3D" id="3.10.20.90">
    <property type="entry name" value="Phosphatidylinositol 3-kinase Catalytic Subunit, Chain A, domain 1"/>
    <property type="match status" value="1"/>
</dbReference>
<dbReference type="GO" id="GO:0019776">
    <property type="term" value="F:Atg8-family ligase activity"/>
    <property type="evidence" value="ECO:0007669"/>
    <property type="project" value="TreeGrafter"/>
</dbReference>
<reference evidence="7" key="1">
    <citation type="submission" date="2016-06" db="UniProtKB">
        <authorList>
            <consortium name="WormBaseParasite"/>
        </authorList>
    </citation>
    <scope>IDENTIFICATION</scope>
</reference>
<keyword evidence="1 4" id="KW-1017">Isopeptide bond</keyword>
<dbReference type="WBParaSite" id="ECPE_0000076601-mRNA-1">
    <property type="protein sequence ID" value="ECPE_0000076601-mRNA-1"/>
    <property type="gene ID" value="ECPE_0000076601"/>
</dbReference>
<reference evidence="5 6" key="2">
    <citation type="submission" date="2018-11" db="EMBL/GenBank/DDBJ databases">
        <authorList>
            <consortium name="Pathogen Informatics"/>
        </authorList>
    </citation>
    <scope>NUCLEOTIDE SEQUENCE [LARGE SCALE GENOMIC DNA]</scope>
    <source>
        <strain evidence="5 6">Egypt</strain>
    </source>
</reference>
<evidence type="ECO:0000313" key="6">
    <source>
        <dbReference type="Proteomes" id="UP000272942"/>
    </source>
</evidence>
<dbReference type="GO" id="GO:0000422">
    <property type="term" value="P:autophagy of mitochondrion"/>
    <property type="evidence" value="ECO:0007669"/>
    <property type="project" value="TreeGrafter"/>
</dbReference>
<proteinExistence type="inferred from homology"/>
<keyword evidence="6" id="KW-1185">Reference proteome</keyword>
<name>A0A183A1D1_9TREM</name>
<dbReference type="OrthoDB" id="10003551at2759"/>
<dbReference type="SUPFAM" id="SSF54236">
    <property type="entry name" value="Ubiquitin-like"/>
    <property type="match status" value="1"/>
</dbReference>
<dbReference type="GO" id="GO:0034274">
    <property type="term" value="C:Atg12-Atg5-Atg16 complex"/>
    <property type="evidence" value="ECO:0007669"/>
    <property type="project" value="TreeGrafter"/>
</dbReference>
<dbReference type="GO" id="GO:0000421">
    <property type="term" value="C:autophagosome membrane"/>
    <property type="evidence" value="ECO:0007669"/>
    <property type="project" value="TreeGrafter"/>
</dbReference>
<comment type="subunit">
    <text evidence="4">Forms a conjugate with ATG5.</text>
</comment>
<dbReference type="EMBL" id="UZAN01003128">
    <property type="protein sequence ID" value="VDP28557.1"/>
    <property type="molecule type" value="Genomic_DNA"/>
</dbReference>